<proteinExistence type="predicted"/>
<sequence length="107" mass="12378">MSLMSGKEEGYYTEERSEREKATLEEIPSPTIYLAALEEVPTWEEGELTIEEPKVDLDNLSEEERREVVKLLETKDELFARELDELTQTNKTTQPTHTMKQTSQTAI</sequence>
<evidence type="ECO:0000256" key="1">
    <source>
        <dbReference type="SAM" id="MobiDB-lite"/>
    </source>
</evidence>
<evidence type="ECO:0000313" key="2">
    <source>
        <dbReference type="EMBL" id="CAG8611651.1"/>
    </source>
</evidence>
<evidence type="ECO:0000313" key="3">
    <source>
        <dbReference type="Proteomes" id="UP000789342"/>
    </source>
</evidence>
<organism evidence="2 3">
    <name type="scientific">Acaulospora morrowiae</name>
    <dbReference type="NCBI Taxonomy" id="94023"/>
    <lineage>
        <taxon>Eukaryota</taxon>
        <taxon>Fungi</taxon>
        <taxon>Fungi incertae sedis</taxon>
        <taxon>Mucoromycota</taxon>
        <taxon>Glomeromycotina</taxon>
        <taxon>Glomeromycetes</taxon>
        <taxon>Diversisporales</taxon>
        <taxon>Acaulosporaceae</taxon>
        <taxon>Acaulospora</taxon>
    </lineage>
</organism>
<dbReference type="EMBL" id="CAJVPV010006871">
    <property type="protein sequence ID" value="CAG8611651.1"/>
    <property type="molecule type" value="Genomic_DNA"/>
</dbReference>
<reference evidence="2" key="1">
    <citation type="submission" date="2021-06" db="EMBL/GenBank/DDBJ databases">
        <authorList>
            <person name="Kallberg Y."/>
            <person name="Tangrot J."/>
            <person name="Rosling A."/>
        </authorList>
    </citation>
    <scope>NUCLEOTIDE SEQUENCE</scope>
    <source>
        <strain evidence="2">CL551</strain>
    </source>
</reference>
<feature type="region of interest" description="Disordered" evidence="1">
    <location>
        <begin position="85"/>
        <end position="107"/>
    </location>
</feature>
<comment type="caution">
    <text evidence="2">The sequence shown here is derived from an EMBL/GenBank/DDBJ whole genome shotgun (WGS) entry which is preliminary data.</text>
</comment>
<protein>
    <submittedName>
        <fullName evidence="2">8139_t:CDS:1</fullName>
    </submittedName>
</protein>
<accession>A0A9N9GHX3</accession>
<feature type="region of interest" description="Disordered" evidence="1">
    <location>
        <begin position="1"/>
        <end position="25"/>
    </location>
</feature>
<name>A0A9N9GHX3_9GLOM</name>
<feature type="compositionally biased region" description="Low complexity" evidence="1">
    <location>
        <begin position="87"/>
        <end position="98"/>
    </location>
</feature>
<gene>
    <name evidence="2" type="ORF">AMORRO_LOCUS8246</name>
</gene>
<feature type="compositionally biased region" description="Basic and acidic residues" evidence="1">
    <location>
        <begin position="1"/>
        <end position="24"/>
    </location>
</feature>
<dbReference type="Proteomes" id="UP000789342">
    <property type="component" value="Unassembled WGS sequence"/>
</dbReference>
<keyword evidence="3" id="KW-1185">Reference proteome</keyword>
<dbReference type="AlphaFoldDB" id="A0A9N9GHX3"/>